<dbReference type="Proteomes" id="UP000011783">
    <property type="component" value="Unassembled WGS sequence"/>
</dbReference>
<organism evidence="2 3">
    <name type="scientific">Leptospira borgpetersenii str. 200701203</name>
    <dbReference type="NCBI Taxonomy" id="1193007"/>
    <lineage>
        <taxon>Bacteria</taxon>
        <taxon>Pseudomonadati</taxon>
        <taxon>Spirochaetota</taxon>
        <taxon>Spirochaetia</taxon>
        <taxon>Leptospirales</taxon>
        <taxon>Leptospiraceae</taxon>
        <taxon>Leptospira</taxon>
    </lineage>
</organism>
<dbReference type="PANTHER" id="PTHR46889">
    <property type="entry name" value="TRANSPOSASE INSF FOR INSERTION SEQUENCE IS3B-RELATED"/>
    <property type="match status" value="1"/>
</dbReference>
<feature type="domain" description="Integrase catalytic" evidence="1">
    <location>
        <begin position="11"/>
        <end position="51"/>
    </location>
</feature>
<accession>M3GY89</accession>
<sequence length="53" mass="6384">MTARSKKSFIQSMSRKGNCYDNALMESFFKTLKVEEVYKRKFNTIQEAQYFLF</sequence>
<dbReference type="Pfam" id="PF13683">
    <property type="entry name" value="rve_3"/>
    <property type="match status" value="1"/>
</dbReference>
<dbReference type="AlphaFoldDB" id="M3GY89"/>
<dbReference type="InterPro" id="IPR001584">
    <property type="entry name" value="Integrase_cat-core"/>
</dbReference>
<dbReference type="GO" id="GO:0015074">
    <property type="term" value="P:DNA integration"/>
    <property type="evidence" value="ECO:0007669"/>
    <property type="project" value="InterPro"/>
</dbReference>
<name>M3GY89_LEPBO</name>
<dbReference type="InterPro" id="IPR050900">
    <property type="entry name" value="Transposase_IS3/IS150/IS904"/>
</dbReference>
<comment type="caution">
    <text evidence="2">The sequence shown here is derived from an EMBL/GenBank/DDBJ whole genome shotgun (WGS) entry which is preliminary data.</text>
</comment>
<proteinExistence type="predicted"/>
<dbReference type="SUPFAM" id="SSF53098">
    <property type="entry name" value="Ribonuclease H-like"/>
    <property type="match status" value="1"/>
</dbReference>
<dbReference type="InterPro" id="IPR012337">
    <property type="entry name" value="RNaseH-like_sf"/>
</dbReference>
<dbReference type="EMBL" id="AKWO02000059">
    <property type="protein sequence ID" value="EMF99813.1"/>
    <property type="molecule type" value="Genomic_DNA"/>
</dbReference>
<reference evidence="2 3" key="1">
    <citation type="submission" date="2013-01" db="EMBL/GenBank/DDBJ databases">
        <authorList>
            <person name="Harkins D.M."/>
            <person name="Durkin A.S."/>
            <person name="Brinkac L.M."/>
            <person name="Haft D.H."/>
            <person name="Selengut J.D."/>
            <person name="Sanka R."/>
            <person name="DePew J."/>
            <person name="Purushe J."/>
            <person name="Picardeau M."/>
            <person name="Werts C."/>
            <person name="Goarant C."/>
            <person name="Vinetz J.M."/>
            <person name="Sutton G.G."/>
            <person name="Nierman W.C."/>
            <person name="Fouts D.E."/>
        </authorList>
    </citation>
    <scope>NUCLEOTIDE SEQUENCE [LARGE SCALE GENOMIC DNA]</scope>
    <source>
        <strain evidence="2 3">200701203</strain>
    </source>
</reference>
<evidence type="ECO:0000259" key="1">
    <source>
        <dbReference type="Pfam" id="PF13683"/>
    </source>
</evidence>
<protein>
    <submittedName>
        <fullName evidence="2">Integrase core domain protein</fullName>
    </submittedName>
</protein>
<gene>
    <name evidence="2" type="ORF">LEP1GSC123_3532</name>
</gene>
<evidence type="ECO:0000313" key="3">
    <source>
        <dbReference type="Proteomes" id="UP000011783"/>
    </source>
</evidence>
<dbReference type="BioCyc" id="LBOR1193007:G11KN-2311-MONOMER"/>
<evidence type="ECO:0000313" key="2">
    <source>
        <dbReference type="EMBL" id="EMF99813.1"/>
    </source>
</evidence>